<dbReference type="Proteomes" id="UP000036959">
    <property type="component" value="Unassembled WGS sequence"/>
</dbReference>
<evidence type="ECO:0000256" key="2">
    <source>
        <dbReference type="ARBA" id="ARBA00022692"/>
    </source>
</evidence>
<dbReference type="OrthoDB" id="9816242at2"/>
<dbReference type="GO" id="GO:0016020">
    <property type="term" value="C:membrane"/>
    <property type="evidence" value="ECO:0007669"/>
    <property type="project" value="UniProtKB-SubCell"/>
</dbReference>
<dbReference type="SUPFAM" id="SSF54427">
    <property type="entry name" value="NTF2-like"/>
    <property type="match status" value="1"/>
</dbReference>
<name>A0A0L0MEA3_9BURK</name>
<dbReference type="PIRSF" id="PIRSF003299">
    <property type="entry name" value="VirB8_PtlE"/>
    <property type="match status" value="1"/>
</dbReference>
<dbReference type="Pfam" id="PF04335">
    <property type="entry name" value="VirB8"/>
    <property type="match status" value="1"/>
</dbReference>
<dbReference type="InterPro" id="IPR032710">
    <property type="entry name" value="NTF2-like_dom_sf"/>
</dbReference>
<accession>A0A0L0MEA3</accession>
<reference evidence="8" key="1">
    <citation type="submission" date="2015-06" db="EMBL/GenBank/DDBJ databases">
        <title>Comparative genomics of Burkholderia leaf nodule symbionts.</title>
        <authorList>
            <person name="Carlier A."/>
            <person name="Eberl L."/>
            <person name="Pinto-Carbo M."/>
        </authorList>
    </citation>
    <scope>NUCLEOTIDE SEQUENCE [LARGE SCALE GENOMIC DNA]</scope>
    <source>
        <strain evidence="8">UZHbot4</strain>
    </source>
</reference>
<evidence type="ECO:0000313" key="7">
    <source>
        <dbReference type="EMBL" id="KND60585.1"/>
    </source>
</evidence>
<comment type="subcellular location">
    <subcellularLocation>
        <location evidence="1">Membrane</location>
        <topology evidence="1">Single-pass membrane protein</topology>
    </subcellularLocation>
</comment>
<evidence type="ECO:0000256" key="3">
    <source>
        <dbReference type="ARBA" id="ARBA00022989"/>
    </source>
</evidence>
<feature type="transmembrane region" description="Helical" evidence="5">
    <location>
        <begin position="43"/>
        <end position="65"/>
    </location>
</feature>
<evidence type="ECO:0000256" key="4">
    <source>
        <dbReference type="ARBA" id="ARBA00023136"/>
    </source>
</evidence>
<keyword evidence="3 5" id="KW-1133">Transmembrane helix</keyword>
<proteinExistence type="predicted"/>
<organism evidence="7 8">
    <name type="scientific">Candidatus Burkholderia verschuerenii</name>
    <dbReference type="NCBI Taxonomy" id="242163"/>
    <lineage>
        <taxon>Bacteria</taxon>
        <taxon>Pseudomonadati</taxon>
        <taxon>Pseudomonadota</taxon>
        <taxon>Betaproteobacteria</taxon>
        <taxon>Burkholderiales</taxon>
        <taxon>Burkholderiaceae</taxon>
        <taxon>Burkholderia</taxon>
    </lineage>
</organism>
<dbReference type="CDD" id="cd16424">
    <property type="entry name" value="VirB8"/>
    <property type="match status" value="1"/>
</dbReference>
<evidence type="ECO:0000256" key="1">
    <source>
        <dbReference type="ARBA" id="ARBA00004167"/>
    </source>
</evidence>
<keyword evidence="4 5" id="KW-0472">Membrane</keyword>
<dbReference type="Gene3D" id="3.10.450.230">
    <property type="entry name" value="VirB8 protein"/>
    <property type="match status" value="1"/>
</dbReference>
<gene>
    <name evidence="7" type="ORF">BVER_05667c</name>
</gene>
<keyword evidence="8" id="KW-1185">Reference proteome</keyword>
<protein>
    <submittedName>
        <fullName evidence="7">Inner membrane protein forms channel for type IV secretion of T-DNA complex, VirB8</fullName>
    </submittedName>
</protein>
<dbReference type="InterPro" id="IPR007430">
    <property type="entry name" value="VirB8"/>
</dbReference>
<dbReference type="AlphaFoldDB" id="A0A0L0MEA3"/>
<dbReference type="GO" id="GO:0030255">
    <property type="term" value="P:protein secretion by the type IV secretion system"/>
    <property type="evidence" value="ECO:0007669"/>
    <property type="project" value="InterPro"/>
</dbReference>
<dbReference type="RefSeq" id="WP_083452159.1">
    <property type="nucleotide sequence ID" value="NZ_LFJJ01000055.1"/>
</dbReference>
<dbReference type="EMBL" id="LFJJ01000055">
    <property type="protein sequence ID" value="KND60585.1"/>
    <property type="molecule type" value="Genomic_DNA"/>
</dbReference>
<evidence type="ECO:0000313" key="8">
    <source>
        <dbReference type="Proteomes" id="UP000036959"/>
    </source>
</evidence>
<evidence type="ECO:0000259" key="6">
    <source>
        <dbReference type="Pfam" id="PF04335"/>
    </source>
</evidence>
<feature type="domain" description="Bacterial virulence protein VirB8" evidence="6">
    <location>
        <begin position="32"/>
        <end position="235"/>
    </location>
</feature>
<dbReference type="PATRIC" id="fig|242163.4.peg.5732"/>
<keyword evidence="2 5" id="KW-0812">Transmembrane</keyword>
<evidence type="ECO:0000256" key="5">
    <source>
        <dbReference type="SAM" id="Phobius"/>
    </source>
</evidence>
<dbReference type="InterPro" id="IPR026264">
    <property type="entry name" value="VirB8/PtlE"/>
</dbReference>
<comment type="caution">
    <text evidence="7">The sequence shown here is derived from an EMBL/GenBank/DDBJ whole genome shotgun (WGS) entry which is preliminary data.</text>
</comment>
<sequence length="240" mass="27248">MNIADRFRRSSGVKTAEMTEYLTEVKGLERNFIREVLRSRKNAWMVAGLAAFLAFVALMVLAVYMKESSRPVPPFILRVDNATGAVDAVSVMKEHQDSYGEVVDQYWLNQYVLHRESYDYQTIQTDYDATGLMSTSDVAVDYHKVFEGDQARDKVLADKARVLVNMESAPVINTTNSTAVARFTTIVHWRNNRPDEVRHWIATIAYAYVDAPMKPQDRLVNPLGFQVTSYRVDPELGAAQ</sequence>